<proteinExistence type="predicted"/>
<sequence>MMLDRIMVHTAVRERKKLFVEVRSTIVTELNLFHSGGES</sequence>
<dbReference type="EMBL" id="ACEB01000023">
    <property type="protein sequence ID" value="EEG26644.1"/>
    <property type="molecule type" value="Genomic_DNA"/>
</dbReference>
<dbReference type="AlphaFoldDB" id="C0E445"/>
<evidence type="ECO:0000313" key="1">
    <source>
        <dbReference type="EMBL" id="EEG26644.1"/>
    </source>
</evidence>
<evidence type="ECO:0000313" key="2">
    <source>
        <dbReference type="Proteomes" id="UP000006247"/>
    </source>
</evidence>
<organism evidence="1 2">
    <name type="scientific">Corynebacterium matruchotii ATCC 33806</name>
    <dbReference type="NCBI Taxonomy" id="566549"/>
    <lineage>
        <taxon>Bacteria</taxon>
        <taxon>Bacillati</taxon>
        <taxon>Actinomycetota</taxon>
        <taxon>Actinomycetes</taxon>
        <taxon>Mycobacteriales</taxon>
        <taxon>Corynebacteriaceae</taxon>
        <taxon>Corynebacterium</taxon>
    </lineage>
</organism>
<reference evidence="1 2" key="1">
    <citation type="submission" date="2009-01" db="EMBL/GenBank/DDBJ databases">
        <authorList>
            <person name="Fulton L."/>
            <person name="Clifton S."/>
            <person name="Chinwalla A.T."/>
            <person name="Mitreva M."/>
            <person name="Sodergren E."/>
            <person name="Weinstock G."/>
            <person name="Clifton S."/>
            <person name="Dooling D.J."/>
            <person name="Fulton B."/>
            <person name="Minx P."/>
            <person name="Pepin K.H."/>
            <person name="Johnson M."/>
            <person name="Bhonagiri V."/>
            <person name="Nash W.E."/>
            <person name="Mardis E.R."/>
            <person name="Wilson R.K."/>
        </authorList>
    </citation>
    <scope>NUCLEOTIDE SEQUENCE [LARGE SCALE GENOMIC DNA]</scope>
    <source>
        <strain evidence="1 2">ATCC 33806</strain>
    </source>
</reference>
<comment type="caution">
    <text evidence="1">The sequence shown here is derived from an EMBL/GenBank/DDBJ whole genome shotgun (WGS) entry which is preliminary data.</text>
</comment>
<dbReference type="HOGENOM" id="CLU_3308200_0_0_11"/>
<name>C0E445_9CORY</name>
<protein>
    <submittedName>
        <fullName evidence="1">Uncharacterized protein</fullName>
    </submittedName>
</protein>
<accession>C0E445</accession>
<dbReference type="Proteomes" id="UP000006247">
    <property type="component" value="Unassembled WGS sequence"/>
</dbReference>
<gene>
    <name evidence="1" type="ORF">CORMATOL_01767</name>
</gene>